<keyword evidence="2" id="KW-1185">Reference proteome</keyword>
<organism evidence="1 2">
    <name type="scientific">Dulcicalothrix desertica PCC 7102</name>
    <dbReference type="NCBI Taxonomy" id="232991"/>
    <lineage>
        <taxon>Bacteria</taxon>
        <taxon>Bacillati</taxon>
        <taxon>Cyanobacteriota</taxon>
        <taxon>Cyanophyceae</taxon>
        <taxon>Nostocales</taxon>
        <taxon>Calotrichaceae</taxon>
        <taxon>Dulcicalothrix</taxon>
    </lineage>
</organism>
<dbReference type="OrthoDB" id="460223at2"/>
<dbReference type="EMBL" id="RSCL01000009">
    <property type="protein sequence ID" value="RUT05190.1"/>
    <property type="molecule type" value="Genomic_DNA"/>
</dbReference>
<comment type="caution">
    <text evidence="1">The sequence shown here is derived from an EMBL/GenBank/DDBJ whole genome shotgun (WGS) entry which is preliminary data.</text>
</comment>
<proteinExistence type="predicted"/>
<evidence type="ECO:0008006" key="3">
    <source>
        <dbReference type="Google" id="ProtNLM"/>
    </source>
</evidence>
<evidence type="ECO:0000313" key="2">
    <source>
        <dbReference type="Proteomes" id="UP000271624"/>
    </source>
</evidence>
<sequence>MIQGTFGENGELFFELQLVPSSGKSFAAPVLLDTGFTNGWLVINQQDFEALDWSVILAQSKMRTARGEGNFYIYEGKVIIDEVEVTIPVHVGRNVPETAMGSAWLDVMELIVNKQEGILTLDFIAAS</sequence>
<gene>
    <name evidence="1" type="ORF">DSM106972_040110</name>
</gene>
<protein>
    <recommendedName>
        <fullName evidence="3">Aspartyl protease</fullName>
    </recommendedName>
</protein>
<dbReference type="Proteomes" id="UP000271624">
    <property type="component" value="Unassembled WGS sequence"/>
</dbReference>
<evidence type="ECO:0000313" key="1">
    <source>
        <dbReference type="EMBL" id="RUT05190.1"/>
    </source>
</evidence>
<reference evidence="1" key="1">
    <citation type="submission" date="2018-12" db="EMBL/GenBank/DDBJ databases">
        <authorList>
            <person name="Will S."/>
            <person name="Neumann-Schaal M."/>
            <person name="Henke P."/>
        </authorList>
    </citation>
    <scope>NUCLEOTIDE SEQUENCE</scope>
    <source>
        <strain evidence="1">PCC 7102</strain>
    </source>
</reference>
<name>A0A3S5K373_9CYAN</name>
<accession>A0A3S5K373</accession>
<dbReference type="AlphaFoldDB" id="A0A3S5K373"/>
<dbReference type="RefSeq" id="WP_127082431.1">
    <property type="nucleotide sequence ID" value="NZ_RSCL01000009.1"/>
</dbReference>
<reference evidence="1" key="2">
    <citation type="journal article" date="2019" name="Genome Biol. Evol.">
        <title>Day and night: Metabolic profiles and evolutionary relationships of six axenic non-marine cyanobacteria.</title>
        <authorList>
            <person name="Will S.E."/>
            <person name="Henke P."/>
            <person name="Boedeker C."/>
            <person name="Huang S."/>
            <person name="Brinkmann H."/>
            <person name="Rohde M."/>
            <person name="Jarek M."/>
            <person name="Friedl T."/>
            <person name="Seufert S."/>
            <person name="Schumacher M."/>
            <person name="Overmann J."/>
            <person name="Neumann-Schaal M."/>
            <person name="Petersen J."/>
        </authorList>
    </citation>
    <scope>NUCLEOTIDE SEQUENCE [LARGE SCALE GENOMIC DNA]</scope>
    <source>
        <strain evidence="1">PCC 7102</strain>
    </source>
</reference>